<dbReference type="InterPro" id="IPR036396">
    <property type="entry name" value="Cyt_P450_sf"/>
</dbReference>
<keyword evidence="4" id="KW-0349">Heme</keyword>
<evidence type="ECO:0000256" key="5">
    <source>
        <dbReference type="ARBA" id="ARBA00022692"/>
    </source>
</evidence>
<evidence type="ECO:0000256" key="6">
    <source>
        <dbReference type="ARBA" id="ARBA00022723"/>
    </source>
</evidence>
<dbReference type="EMBL" id="CAJVRL010000057">
    <property type="protein sequence ID" value="CAG8954817.1"/>
    <property type="molecule type" value="Genomic_DNA"/>
</dbReference>
<organism evidence="13 14">
    <name type="scientific">Hymenoscyphus fraxineus</name>
    <dbReference type="NCBI Taxonomy" id="746836"/>
    <lineage>
        <taxon>Eukaryota</taxon>
        <taxon>Fungi</taxon>
        <taxon>Dikarya</taxon>
        <taxon>Ascomycota</taxon>
        <taxon>Pezizomycotina</taxon>
        <taxon>Leotiomycetes</taxon>
        <taxon>Helotiales</taxon>
        <taxon>Helotiaceae</taxon>
        <taxon>Hymenoscyphus</taxon>
    </lineage>
</organism>
<keyword evidence="7 12" id="KW-1133">Transmembrane helix</keyword>
<reference evidence="13" key="1">
    <citation type="submission" date="2021-07" db="EMBL/GenBank/DDBJ databases">
        <authorList>
            <person name="Durling M."/>
        </authorList>
    </citation>
    <scope>NUCLEOTIDE SEQUENCE</scope>
</reference>
<gene>
    <name evidence="13" type="ORF">HYFRA_00004743</name>
</gene>
<evidence type="ECO:0000256" key="8">
    <source>
        <dbReference type="ARBA" id="ARBA00023002"/>
    </source>
</evidence>
<dbReference type="OrthoDB" id="1844152at2759"/>
<protein>
    <recommendedName>
        <fullName evidence="15">Cytochrome P450</fullName>
    </recommendedName>
</protein>
<evidence type="ECO:0000256" key="4">
    <source>
        <dbReference type="ARBA" id="ARBA00022617"/>
    </source>
</evidence>
<dbReference type="GO" id="GO:0004497">
    <property type="term" value="F:monooxygenase activity"/>
    <property type="evidence" value="ECO:0007669"/>
    <property type="project" value="UniProtKB-KW"/>
</dbReference>
<proteinExistence type="inferred from homology"/>
<comment type="cofactor">
    <cofactor evidence="1">
        <name>heme</name>
        <dbReference type="ChEBI" id="CHEBI:30413"/>
    </cofactor>
</comment>
<keyword evidence="11 12" id="KW-0472">Membrane</keyword>
<evidence type="ECO:0000256" key="10">
    <source>
        <dbReference type="ARBA" id="ARBA00023033"/>
    </source>
</evidence>
<dbReference type="PANTHER" id="PTHR46206:SF5">
    <property type="entry name" value="P450, PUTATIVE (EUROFUNG)-RELATED"/>
    <property type="match status" value="1"/>
</dbReference>
<evidence type="ECO:0008006" key="15">
    <source>
        <dbReference type="Google" id="ProtNLM"/>
    </source>
</evidence>
<evidence type="ECO:0000256" key="11">
    <source>
        <dbReference type="ARBA" id="ARBA00023136"/>
    </source>
</evidence>
<dbReference type="InterPro" id="IPR002403">
    <property type="entry name" value="Cyt_P450_E_grp-IV"/>
</dbReference>
<dbReference type="GO" id="GO:0016020">
    <property type="term" value="C:membrane"/>
    <property type="evidence" value="ECO:0007669"/>
    <property type="project" value="UniProtKB-SubCell"/>
</dbReference>
<keyword evidence="14" id="KW-1185">Reference proteome</keyword>
<dbReference type="Proteomes" id="UP000696280">
    <property type="component" value="Unassembled WGS sequence"/>
</dbReference>
<keyword evidence="6" id="KW-0479">Metal-binding</keyword>
<dbReference type="PRINTS" id="PR00465">
    <property type="entry name" value="EP450IV"/>
</dbReference>
<keyword evidence="10" id="KW-0503">Monooxygenase</keyword>
<dbReference type="InterPro" id="IPR001128">
    <property type="entry name" value="Cyt_P450"/>
</dbReference>
<evidence type="ECO:0000313" key="14">
    <source>
        <dbReference type="Proteomes" id="UP000696280"/>
    </source>
</evidence>
<keyword evidence="8" id="KW-0560">Oxidoreductase</keyword>
<evidence type="ECO:0000256" key="1">
    <source>
        <dbReference type="ARBA" id="ARBA00001971"/>
    </source>
</evidence>
<sequence>MITNIIKSRWSAILDHASLTGFLILFVGWRIASVAMVYILRPKNIKIEGKTLLVGKWLSELHFTFRGADSIVEISKKMGRKIFAIPAFSCYQVLVSTQMQMMEFAAATEDVMSFRAAMNERLFFQYTMLGFELNHIDPHDAIPRRVAKVHIRENLHALGPILNQRVDEVFQRLERGSQTQDGTIRVSAFDISKSLIARMNNQLLFGDELGSSDEFEKECIRYAWHTVILMQILRQLPSIAVPLVATLFRLWSGSMDRIGKRVTKVVSERLENHAQGNEKNYADGIEWVIASSTTPSHLAPKRIVQQMVALLFASMHQMQMATTWAIIELSTHKEFIEPLQNEIRSVFASGTKNPYDKLYLMDSFLRESSRLNPLDGLTVQRKALKPFTFSDGSHIPAGNLVSIPQRVVMQDPESYPEPHIFNPFRFMQTSADEDTPTTKYADVNWKYTFWGSPRKSW</sequence>
<dbReference type="Pfam" id="PF00067">
    <property type="entry name" value="p450"/>
    <property type="match status" value="1"/>
</dbReference>
<dbReference type="SUPFAM" id="SSF48264">
    <property type="entry name" value="Cytochrome P450"/>
    <property type="match status" value="1"/>
</dbReference>
<dbReference type="CDD" id="cd11041">
    <property type="entry name" value="CYP503A1-like"/>
    <property type="match status" value="1"/>
</dbReference>
<feature type="transmembrane region" description="Helical" evidence="12">
    <location>
        <begin position="20"/>
        <end position="40"/>
    </location>
</feature>
<keyword evidence="5 12" id="KW-0812">Transmembrane</keyword>
<dbReference type="GO" id="GO:0016705">
    <property type="term" value="F:oxidoreductase activity, acting on paired donors, with incorporation or reduction of molecular oxygen"/>
    <property type="evidence" value="ECO:0007669"/>
    <property type="project" value="InterPro"/>
</dbReference>
<dbReference type="Gene3D" id="1.10.630.10">
    <property type="entry name" value="Cytochrome P450"/>
    <property type="match status" value="1"/>
</dbReference>
<evidence type="ECO:0000256" key="2">
    <source>
        <dbReference type="ARBA" id="ARBA00004370"/>
    </source>
</evidence>
<comment type="subcellular location">
    <subcellularLocation>
        <location evidence="2">Membrane</location>
    </subcellularLocation>
</comment>
<dbReference type="AlphaFoldDB" id="A0A9N9PUS6"/>
<comment type="caution">
    <text evidence="13">The sequence shown here is derived from an EMBL/GenBank/DDBJ whole genome shotgun (WGS) entry which is preliminary data.</text>
</comment>
<evidence type="ECO:0000256" key="3">
    <source>
        <dbReference type="ARBA" id="ARBA00010617"/>
    </source>
</evidence>
<comment type="similarity">
    <text evidence="3">Belongs to the cytochrome P450 family.</text>
</comment>
<dbReference type="GO" id="GO:0020037">
    <property type="term" value="F:heme binding"/>
    <property type="evidence" value="ECO:0007669"/>
    <property type="project" value="InterPro"/>
</dbReference>
<evidence type="ECO:0000256" key="9">
    <source>
        <dbReference type="ARBA" id="ARBA00023004"/>
    </source>
</evidence>
<keyword evidence="9" id="KW-0408">Iron</keyword>
<name>A0A9N9PUS6_9HELO</name>
<accession>A0A9N9PUS6</accession>
<evidence type="ECO:0000256" key="12">
    <source>
        <dbReference type="SAM" id="Phobius"/>
    </source>
</evidence>
<dbReference type="PANTHER" id="PTHR46206">
    <property type="entry name" value="CYTOCHROME P450"/>
    <property type="match status" value="1"/>
</dbReference>
<evidence type="ECO:0000313" key="13">
    <source>
        <dbReference type="EMBL" id="CAG8954817.1"/>
    </source>
</evidence>
<evidence type="ECO:0000256" key="7">
    <source>
        <dbReference type="ARBA" id="ARBA00022989"/>
    </source>
</evidence>
<dbReference type="GO" id="GO:0005506">
    <property type="term" value="F:iron ion binding"/>
    <property type="evidence" value="ECO:0007669"/>
    <property type="project" value="InterPro"/>
</dbReference>